<dbReference type="InterPro" id="IPR001041">
    <property type="entry name" value="2Fe-2S_ferredoxin-type"/>
</dbReference>
<sequence length="141" mass="15373">MMDAFAAGLVRRGLPRFDIFSEVFRSPPEPLVADGKTYVVRFGKTGVDHRWGAQDGPLLSFAERLGLTLPSGCRVGQCEKLRGACRLGQRAPPAWRRARRARGLPGLPGGSDRGSRPRFLSQPCRASICPARASTVGWPSR</sequence>
<dbReference type="GO" id="GO:0051536">
    <property type="term" value="F:iron-sulfur cluster binding"/>
    <property type="evidence" value="ECO:0007669"/>
    <property type="project" value="InterPro"/>
</dbReference>
<organism evidence="2 3">
    <name type="scientific">Paracidovorax wautersii</name>
    <dbReference type="NCBI Taxonomy" id="1177982"/>
    <lineage>
        <taxon>Bacteria</taxon>
        <taxon>Pseudomonadati</taxon>
        <taxon>Pseudomonadota</taxon>
        <taxon>Betaproteobacteria</taxon>
        <taxon>Burkholderiales</taxon>
        <taxon>Comamonadaceae</taxon>
        <taxon>Paracidovorax</taxon>
    </lineage>
</organism>
<dbReference type="SUPFAM" id="SSF54292">
    <property type="entry name" value="2Fe-2S ferredoxin-like"/>
    <property type="match status" value="1"/>
</dbReference>
<dbReference type="InterPro" id="IPR036010">
    <property type="entry name" value="2Fe-2S_ferredoxin-like_sf"/>
</dbReference>
<dbReference type="Proteomes" id="UP000461670">
    <property type="component" value="Unassembled WGS sequence"/>
</dbReference>
<protein>
    <submittedName>
        <fullName evidence="2">Uncharacterized protein</fullName>
    </submittedName>
</protein>
<dbReference type="AlphaFoldDB" id="A0A7V8JS65"/>
<proteinExistence type="predicted"/>
<comment type="caution">
    <text evidence="2">The sequence shown here is derived from an EMBL/GenBank/DDBJ whole genome shotgun (WGS) entry which is preliminary data.</text>
</comment>
<gene>
    <name evidence="2" type="ORF">GAK30_00271</name>
</gene>
<accession>A0A7V8JS65</accession>
<dbReference type="EMBL" id="WNDQ01000002">
    <property type="protein sequence ID" value="KAF1023904.1"/>
    <property type="molecule type" value="Genomic_DNA"/>
</dbReference>
<evidence type="ECO:0000256" key="1">
    <source>
        <dbReference type="SAM" id="MobiDB-lite"/>
    </source>
</evidence>
<evidence type="ECO:0000313" key="2">
    <source>
        <dbReference type="EMBL" id="KAF1023904.1"/>
    </source>
</evidence>
<dbReference type="InterPro" id="IPR012675">
    <property type="entry name" value="Beta-grasp_dom_sf"/>
</dbReference>
<reference evidence="3" key="1">
    <citation type="journal article" date="2020" name="MBio">
        <title>Horizontal gene transfer to a defensive symbiont with a reduced genome amongst a multipartite beetle microbiome.</title>
        <authorList>
            <person name="Waterworth S.C."/>
            <person name="Florez L.V."/>
            <person name="Rees E.R."/>
            <person name="Hertweck C."/>
            <person name="Kaltenpoth M."/>
            <person name="Kwan J.C."/>
        </authorList>
    </citation>
    <scope>NUCLEOTIDE SEQUENCE [LARGE SCALE GENOMIC DNA]</scope>
</reference>
<evidence type="ECO:0000313" key="3">
    <source>
        <dbReference type="Proteomes" id="UP000461670"/>
    </source>
</evidence>
<feature type="region of interest" description="Disordered" evidence="1">
    <location>
        <begin position="96"/>
        <end position="118"/>
    </location>
</feature>
<dbReference type="Gene3D" id="3.10.20.30">
    <property type="match status" value="1"/>
</dbReference>
<name>A0A7V8JS65_9BURK</name>
<dbReference type="CDD" id="cd00207">
    <property type="entry name" value="fer2"/>
    <property type="match status" value="1"/>
</dbReference>